<keyword evidence="7" id="KW-1185">Reference proteome</keyword>
<evidence type="ECO:0000259" key="5">
    <source>
        <dbReference type="Pfam" id="PF01764"/>
    </source>
</evidence>
<dbReference type="PANTHER" id="PTHR45856:SF25">
    <property type="entry name" value="FUNGAL LIPASE-LIKE DOMAIN-CONTAINING PROTEIN"/>
    <property type="match status" value="1"/>
</dbReference>
<dbReference type="SUPFAM" id="SSF53474">
    <property type="entry name" value="alpha/beta-Hydrolases"/>
    <property type="match status" value="1"/>
</dbReference>
<keyword evidence="6" id="KW-0378">Hydrolase</keyword>
<dbReference type="InterPro" id="IPR051218">
    <property type="entry name" value="Sec_MonoDiacylglyc_Lipase"/>
</dbReference>
<reference evidence="6 7" key="1">
    <citation type="journal article" date="2019" name="New Phytol.">
        <title>Comparative genomics reveals unique wood-decay strategies and fruiting body development in the Schizophyllaceae.</title>
        <authorList>
            <person name="Almasi E."/>
            <person name="Sahu N."/>
            <person name="Krizsan K."/>
            <person name="Balint B."/>
            <person name="Kovacs G.M."/>
            <person name="Kiss B."/>
            <person name="Cseklye J."/>
            <person name="Drula E."/>
            <person name="Henrissat B."/>
            <person name="Nagy I."/>
            <person name="Chovatia M."/>
            <person name="Adam C."/>
            <person name="LaButti K."/>
            <person name="Lipzen A."/>
            <person name="Riley R."/>
            <person name="Grigoriev I.V."/>
            <person name="Nagy L.G."/>
        </authorList>
    </citation>
    <scope>NUCLEOTIDE SEQUENCE [LARGE SCALE GENOMIC DNA]</scope>
    <source>
        <strain evidence="6 7">NL-1724</strain>
    </source>
</reference>
<dbReference type="CDD" id="cd00519">
    <property type="entry name" value="Lipase_3"/>
    <property type="match status" value="1"/>
</dbReference>
<keyword evidence="1" id="KW-1015">Disulfide bond</keyword>
<dbReference type="OrthoDB" id="426718at2759"/>
<dbReference type="Gene3D" id="3.40.50.1820">
    <property type="entry name" value="alpha/beta hydrolase"/>
    <property type="match status" value="1"/>
</dbReference>
<sequence length="239" mass="25248">MGIPSATSHHLLPPRPSCATDYVGYSASLDTVVVGHQGTNPTKLIADLTDIRLLQGRPDPALFPNITRSALVHLGFRDEHARTARNILEEVTALMGALKTTRVAVVGHSLGGALAELDAVYLALNLPAALKRGGNTAVNVTVKAVTFGKPRVGNAAWATLVDEHVDIVPVIPSRHLNYEHPRGEVHLLGAGNAVACPGNDDAYDPECQIQTVPTILQGNVLDHLGPYEGVSIGTIYCVA</sequence>
<feature type="domain" description="Fungal lipase-type" evidence="5">
    <location>
        <begin position="64"/>
        <end position="166"/>
    </location>
</feature>
<dbReference type="EMBL" id="VDMD01000001">
    <property type="protein sequence ID" value="TRM69090.1"/>
    <property type="molecule type" value="Genomic_DNA"/>
</dbReference>
<dbReference type="InterPro" id="IPR002921">
    <property type="entry name" value="Fungal_lipase-type"/>
</dbReference>
<comment type="caution">
    <text evidence="6">The sequence shown here is derived from an EMBL/GenBank/DDBJ whole genome shotgun (WGS) entry which is preliminary data.</text>
</comment>
<accession>A0A550CWC3</accession>
<comment type="similarity">
    <text evidence="2">Belongs to the AB hydrolase superfamily. Lipase family. Class 3 subfamily.</text>
</comment>
<organism evidence="6 7">
    <name type="scientific">Schizophyllum amplum</name>
    <dbReference type="NCBI Taxonomy" id="97359"/>
    <lineage>
        <taxon>Eukaryota</taxon>
        <taxon>Fungi</taxon>
        <taxon>Dikarya</taxon>
        <taxon>Basidiomycota</taxon>
        <taxon>Agaricomycotina</taxon>
        <taxon>Agaricomycetes</taxon>
        <taxon>Agaricomycetidae</taxon>
        <taxon>Agaricales</taxon>
        <taxon>Schizophyllaceae</taxon>
        <taxon>Schizophyllum</taxon>
    </lineage>
</organism>
<evidence type="ECO:0000256" key="4">
    <source>
        <dbReference type="ARBA" id="ARBA00048461"/>
    </source>
</evidence>
<proteinExistence type="inferred from homology"/>
<dbReference type="Proteomes" id="UP000320762">
    <property type="component" value="Unassembled WGS sequence"/>
</dbReference>
<evidence type="ECO:0000313" key="7">
    <source>
        <dbReference type="Proteomes" id="UP000320762"/>
    </source>
</evidence>
<dbReference type="GO" id="GO:0006629">
    <property type="term" value="P:lipid metabolic process"/>
    <property type="evidence" value="ECO:0007669"/>
    <property type="project" value="InterPro"/>
</dbReference>
<evidence type="ECO:0000256" key="1">
    <source>
        <dbReference type="ARBA" id="ARBA00023157"/>
    </source>
</evidence>
<evidence type="ECO:0000256" key="2">
    <source>
        <dbReference type="ARBA" id="ARBA00043996"/>
    </source>
</evidence>
<gene>
    <name evidence="6" type="ORF">BD626DRAFT_393635</name>
</gene>
<dbReference type="AlphaFoldDB" id="A0A550CWC3"/>
<name>A0A550CWC3_9AGAR</name>
<dbReference type="Pfam" id="PF01764">
    <property type="entry name" value="Lipase_3"/>
    <property type="match status" value="1"/>
</dbReference>
<dbReference type="InterPro" id="IPR029058">
    <property type="entry name" value="AB_hydrolase_fold"/>
</dbReference>
<dbReference type="PANTHER" id="PTHR45856">
    <property type="entry name" value="ALPHA/BETA-HYDROLASES SUPERFAMILY PROTEIN"/>
    <property type="match status" value="1"/>
</dbReference>
<protein>
    <submittedName>
        <fullName evidence="6">Alpha/Beta hydrolase protein</fullName>
    </submittedName>
</protein>
<comment type="catalytic activity">
    <reaction evidence="3">
        <text>a diacylglycerol + H2O = a monoacylglycerol + a fatty acid + H(+)</text>
        <dbReference type="Rhea" id="RHEA:32731"/>
        <dbReference type="ChEBI" id="CHEBI:15377"/>
        <dbReference type="ChEBI" id="CHEBI:15378"/>
        <dbReference type="ChEBI" id="CHEBI:17408"/>
        <dbReference type="ChEBI" id="CHEBI:18035"/>
        <dbReference type="ChEBI" id="CHEBI:28868"/>
    </reaction>
</comment>
<dbReference type="GO" id="GO:0016787">
    <property type="term" value="F:hydrolase activity"/>
    <property type="evidence" value="ECO:0007669"/>
    <property type="project" value="UniProtKB-KW"/>
</dbReference>
<evidence type="ECO:0000313" key="6">
    <source>
        <dbReference type="EMBL" id="TRM69090.1"/>
    </source>
</evidence>
<evidence type="ECO:0000256" key="3">
    <source>
        <dbReference type="ARBA" id="ARBA00047591"/>
    </source>
</evidence>
<comment type="catalytic activity">
    <reaction evidence="4">
        <text>a monoacylglycerol + H2O = glycerol + a fatty acid + H(+)</text>
        <dbReference type="Rhea" id="RHEA:15245"/>
        <dbReference type="ChEBI" id="CHEBI:15377"/>
        <dbReference type="ChEBI" id="CHEBI:15378"/>
        <dbReference type="ChEBI" id="CHEBI:17408"/>
        <dbReference type="ChEBI" id="CHEBI:17754"/>
        <dbReference type="ChEBI" id="CHEBI:28868"/>
    </reaction>
</comment>